<evidence type="ECO:0000313" key="3">
    <source>
        <dbReference type="Proteomes" id="UP000297229"/>
    </source>
</evidence>
<accession>A0A4Z1HTA9</accession>
<feature type="region of interest" description="Disordered" evidence="1">
    <location>
        <begin position="244"/>
        <end position="264"/>
    </location>
</feature>
<dbReference type="Proteomes" id="UP000297229">
    <property type="component" value="Unassembled WGS sequence"/>
</dbReference>
<dbReference type="AlphaFoldDB" id="A0A4Z1HTA9"/>
<sequence>MNPLYNATHNQRNHQDIQYLHLPYYDHNNDNSHLDLQPQYHHYYNAPTQAQIQSPTPNTVVTQPSTFIPNHTSNPKNKISKLSQKAKLRKQASYHKKSRSKCYDVADLFSPSYGDTSFQFNYDHSSSTESYPSNASIPLISNGNAPRELSTEEFNLVSALKSWDENVEVPVSNSEVDHLPEVNESQIEEKGGDGMGIGNNMDTDTCDTNLGSENKLRHDTDMAGYASSGDDEVLPTSTPNPIYSNFNFDDSKPNNAEQQQASSNQVDDAFLTGLIWTDYLNTALSPSAFMDYVGSAVSELALPEPASSSIAAQYTGSEVTGPTPSEVTNSSFESNTIESTTCKSTAPELIISESAVPESTLSRSTQPELATAELITAELAIPGSIKPKSTTPDFTTTELIT</sequence>
<evidence type="ECO:0000256" key="1">
    <source>
        <dbReference type="SAM" id="MobiDB-lite"/>
    </source>
</evidence>
<organism evidence="2 3">
    <name type="scientific">Botrytis elliptica</name>
    <dbReference type="NCBI Taxonomy" id="278938"/>
    <lineage>
        <taxon>Eukaryota</taxon>
        <taxon>Fungi</taxon>
        <taxon>Dikarya</taxon>
        <taxon>Ascomycota</taxon>
        <taxon>Pezizomycotina</taxon>
        <taxon>Leotiomycetes</taxon>
        <taxon>Helotiales</taxon>
        <taxon>Sclerotiniaceae</taxon>
        <taxon>Botrytis</taxon>
    </lineage>
</organism>
<keyword evidence="3" id="KW-1185">Reference proteome</keyword>
<dbReference type="EMBL" id="PQXM01001678">
    <property type="protein sequence ID" value="TGO52145.1"/>
    <property type="molecule type" value="Genomic_DNA"/>
</dbReference>
<proteinExistence type="predicted"/>
<comment type="caution">
    <text evidence="2">The sequence shown here is derived from an EMBL/GenBank/DDBJ whole genome shotgun (WGS) entry which is preliminary data.</text>
</comment>
<gene>
    <name evidence="2" type="ORF">BELL_1680g00010</name>
</gene>
<protein>
    <submittedName>
        <fullName evidence="2">Uncharacterized protein</fullName>
    </submittedName>
</protein>
<evidence type="ECO:0000313" key="2">
    <source>
        <dbReference type="EMBL" id="TGO52145.1"/>
    </source>
</evidence>
<feature type="region of interest" description="Disordered" evidence="1">
    <location>
        <begin position="314"/>
        <end position="338"/>
    </location>
</feature>
<name>A0A4Z1HTA9_9HELO</name>
<feature type="compositionally biased region" description="Low complexity" evidence="1">
    <location>
        <begin position="254"/>
        <end position="264"/>
    </location>
</feature>
<reference evidence="2 3" key="1">
    <citation type="submission" date="2017-12" db="EMBL/GenBank/DDBJ databases">
        <title>Comparative genomics of Botrytis spp.</title>
        <authorList>
            <person name="Valero-Jimenez C.A."/>
            <person name="Tapia P."/>
            <person name="Veloso J."/>
            <person name="Silva-Moreno E."/>
            <person name="Staats M."/>
            <person name="Valdes J.H."/>
            <person name="Van Kan J.A.L."/>
        </authorList>
    </citation>
    <scope>NUCLEOTIDE SEQUENCE [LARGE SCALE GENOMIC DNA]</scope>
    <source>
        <strain evidence="2 3">Be9601</strain>
    </source>
</reference>